<dbReference type="InterPro" id="IPR005330">
    <property type="entry name" value="MHYT_dom"/>
</dbReference>
<dbReference type="GO" id="GO:0016020">
    <property type="term" value="C:membrane"/>
    <property type="evidence" value="ECO:0007669"/>
    <property type="project" value="UniProtKB-UniRule"/>
</dbReference>
<dbReference type="SUPFAM" id="SSF141868">
    <property type="entry name" value="EAL domain-like"/>
    <property type="match status" value="1"/>
</dbReference>
<dbReference type="SMART" id="SM00052">
    <property type="entry name" value="EAL"/>
    <property type="match status" value="1"/>
</dbReference>
<dbReference type="GO" id="GO:0071111">
    <property type="term" value="F:cyclic-guanylate-specific phosphodiesterase activity"/>
    <property type="evidence" value="ECO:0007669"/>
    <property type="project" value="UniProtKB-EC"/>
</dbReference>
<keyword evidence="2" id="KW-1133">Transmembrane helix</keyword>
<evidence type="ECO:0000259" key="3">
    <source>
        <dbReference type="PROSITE" id="PS50883"/>
    </source>
</evidence>
<keyword evidence="7" id="KW-1185">Reference proteome</keyword>
<proteinExistence type="predicted"/>
<dbReference type="InterPro" id="IPR052155">
    <property type="entry name" value="Biofilm_reg_signaling"/>
</dbReference>
<dbReference type="Pfam" id="PF00563">
    <property type="entry name" value="EAL"/>
    <property type="match status" value="1"/>
</dbReference>
<dbReference type="Pfam" id="PF00990">
    <property type="entry name" value="GGDEF"/>
    <property type="match status" value="1"/>
</dbReference>
<dbReference type="InterPro" id="IPR035919">
    <property type="entry name" value="EAL_sf"/>
</dbReference>
<feature type="transmembrane region" description="Helical" evidence="2">
    <location>
        <begin position="217"/>
        <end position="239"/>
    </location>
</feature>
<dbReference type="SMART" id="SM00267">
    <property type="entry name" value="GGDEF"/>
    <property type="match status" value="1"/>
</dbReference>
<dbReference type="eggNOG" id="COG5001">
    <property type="taxonomic scope" value="Bacteria"/>
</dbReference>
<dbReference type="Proteomes" id="UP000016368">
    <property type="component" value="Unassembled WGS sequence"/>
</dbReference>
<dbReference type="RefSeq" id="WP_006298338.1">
    <property type="nucleotide sequence ID" value="NZ_AEGR01000066.1"/>
</dbReference>
<dbReference type="NCBIfam" id="TIGR00254">
    <property type="entry name" value="GGDEF"/>
    <property type="match status" value="1"/>
</dbReference>
<reference evidence="6 7" key="1">
    <citation type="journal article" date="2011" name="EMBO J.">
        <title>Structural diversity of bacterial flagellar motors.</title>
        <authorList>
            <person name="Chen S."/>
            <person name="Beeby M."/>
            <person name="Murphy G.E."/>
            <person name="Leadbetter J.R."/>
            <person name="Hendrixson D.R."/>
            <person name="Briegel A."/>
            <person name="Li Z."/>
            <person name="Shi J."/>
            <person name="Tocheva E.I."/>
            <person name="Muller A."/>
            <person name="Dobro M.J."/>
            <person name="Jensen G.J."/>
        </authorList>
    </citation>
    <scope>NUCLEOTIDE SEQUENCE [LARGE SCALE GENOMIC DNA]</scope>
    <source>
        <strain evidence="6 7">ATCC 19624</strain>
    </source>
</reference>
<evidence type="ECO:0000313" key="7">
    <source>
        <dbReference type="Proteomes" id="UP000016368"/>
    </source>
</evidence>
<dbReference type="InterPro" id="IPR043128">
    <property type="entry name" value="Rev_trsase/Diguanyl_cyclase"/>
</dbReference>
<dbReference type="PROSITE" id="PS50924">
    <property type="entry name" value="MHYT"/>
    <property type="match status" value="1"/>
</dbReference>
<dbReference type="AlphaFoldDB" id="F3KUY2"/>
<comment type="caution">
    <text evidence="6">The sequence shown here is derived from an EMBL/GenBank/DDBJ whole genome shotgun (WGS) entry which is preliminary data.</text>
</comment>
<evidence type="ECO:0000313" key="6">
    <source>
        <dbReference type="EMBL" id="EGI76406.1"/>
    </source>
</evidence>
<dbReference type="Gene3D" id="3.30.70.270">
    <property type="match status" value="1"/>
</dbReference>
<gene>
    <name evidence="6" type="ORF">HGR_11316</name>
</gene>
<dbReference type="Pfam" id="PF03707">
    <property type="entry name" value="MHYT"/>
    <property type="match status" value="3"/>
</dbReference>
<dbReference type="InterPro" id="IPR029787">
    <property type="entry name" value="Nucleotide_cyclase"/>
</dbReference>
<evidence type="ECO:0000259" key="5">
    <source>
        <dbReference type="PROSITE" id="PS50924"/>
    </source>
</evidence>
<dbReference type="InterPro" id="IPR001633">
    <property type="entry name" value="EAL_dom"/>
</dbReference>
<dbReference type="EMBL" id="AEGR01000066">
    <property type="protein sequence ID" value="EGI76406.1"/>
    <property type="molecule type" value="Genomic_DNA"/>
</dbReference>
<dbReference type="PANTHER" id="PTHR44757">
    <property type="entry name" value="DIGUANYLATE CYCLASE DGCP"/>
    <property type="match status" value="1"/>
</dbReference>
<accession>F3KUY2</accession>
<feature type="transmembrane region" description="Helical" evidence="2">
    <location>
        <begin position="48"/>
        <end position="70"/>
    </location>
</feature>
<dbReference type="PROSITE" id="PS50887">
    <property type="entry name" value="GGDEF"/>
    <property type="match status" value="1"/>
</dbReference>
<dbReference type="STRING" id="887062.HGR_11316"/>
<feature type="transmembrane region" description="Helical" evidence="2">
    <location>
        <begin position="116"/>
        <end position="138"/>
    </location>
</feature>
<feature type="transmembrane region" description="Helical" evidence="2">
    <location>
        <begin position="82"/>
        <end position="104"/>
    </location>
</feature>
<keyword evidence="2" id="KW-0472">Membrane</keyword>
<feature type="transmembrane region" description="Helical" evidence="2">
    <location>
        <begin position="144"/>
        <end position="169"/>
    </location>
</feature>
<feature type="transmembrane region" description="Helical" evidence="2">
    <location>
        <begin position="15"/>
        <end position="36"/>
    </location>
</feature>
<name>F3KUY2_9BURK</name>
<comment type="catalytic activity">
    <reaction evidence="1">
        <text>3',3'-c-di-GMP + H2O = 5'-phosphoguanylyl(3'-&gt;5')guanosine + H(+)</text>
        <dbReference type="Rhea" id="RHEA:24902"/>
        <dbReference type="ChEBI" id="CHEBI:15377"/>
        <dbReference type="ChEBI" id="CHEBI:15378"/>
        <dbReference type="ChEBI" id="CHEBI:58754"/>
        <dbReference type="ChEBI" id="CHEBI:58805"/>
        <dbReference type="EC" id="3.1.4.52"/>
    </reaction>
    <physiologicalReaction direction="left-to-right" evidence="1">
        <dbReference type="Rhea" id="RHEA:24903"/>
    </physiologicalReaction>
</comment>
<evidence type="ECO:0000259" key="4">
    <source>
        <dbReference type="PROSITE" id="PS50887"/>
    </source>
</evidence>
<dbReference type="GO" id="GO:0071732">
    <property type="term" value="P:cellular response to nitric oxide"/>
    <property type="evidence" value="ECO:0007669"/>
    <property type="project" value="UniProtKB-ARBA"/>
</dbReference>
<dbReference type="FunFam" id="3.20.20.450:FF:000001">
    <property type="entry name" value="Cyclic di-GMP phosphodiesterase yahA"/>
    <property type="match status" value="1"/>
</dbReference>
<protein>
    <submittedName>
        <fullName evidence="6">Diguanylate cyclase/phosphodiesterase</fullName>
    </submittedName>
</protein>
<dbReference type="PANTHER" id="PTHR44757:SF2">
    <property type="entry name" value="BIOFILM ARCHITECTURE MAINTENANCE PROTEIN MBAA"/>
    <property type="match status" value="1"/>
</dbReference>
<feature type="transmembrane region" description="Helical" evidence="2">
    <location>
        <begin position="176"/>
        <end position="197"/>
    </location>
</feature>
<keyword evidence="2" id="KW-0812">Transmembrane</keyword>
<dbReference type="Gene3D" id="3.20.20.450">
    <property type="entry name" value="EAL domain"/>
    <property type="match status" value="1"/>
</dbReference>
<organism evidence="6 7">
    <name type="scientific">Hylemonella gracilis ATCC 19624</name>
    <dbReference type="NCBI Taxonomy" id="887062"/>
    <lineage>
        <taxon>Bacteria</taxon>
        <taxon>Pseudomonadati</taxon>
        <taxon>Pseudomonadota</taxon>
        <taxon>Betaproteobacteria</taxon>
        <taxon>Burkholderiales</taxon>
        <taxon>Comamonadaceae</taxon>
        <taxon>Hylemonella</taxon>
    </lineage>
</organism>
<dbReference type="InterPro" id="IPR000160">
    <property type="entry name" value="GGDEF_dom"/>
</dbReference>
<dbReference type="CDD" id="cd01949">
    <property type="entry name" value="GGDEF"/>
    <property type="match status" value="1"/>
</dbReference>
<evidence type="ECO:0000256" key="2">
    <source>
        <dbReference type="PROSITE-ProRule" id="PRU00244"/>
    </source>
</evidence>
<feature type="domain" description="GGDEF" evidence="4">
    <location>
        <begin position="299"/>
        <end position="435"/>
    </location>
</feature>
<feature type="domain" description="MHYT" evidence="5">
    <location>
        <begin position="12"/>
        <end position="206"/>
    </location>
</feature>
<evidence type="ECO:0000256" key="1">
    <source>
        <dbReference type="ARBA" id="ARBA00051114"/>
    </source>
</evidence>
<sequence length="709" mass="76674">MVPSPDLLTPSYDPWVVALSYLIASFASYTALDLARRVRTPHLSVARGWWLSGTIVMGTGIWAMHFVGMLAMDLPITIGYDYAITSLSWLAAVAASGVALHIASDPELSWRRVTRGALIMGGGICAMHYLGMQALVMAPPIQWSVLWVTISIVIAIGASAASLLIFFGLRKLQGRTAVLGQIGAALLMGLAICGMHYSGMAAASFPKGAICLSADQLGGMGLSAVIAAATGVLLLLATITSMIDAHMQTQTALLAASLKNSNNQLKEQSLRDGLTGLPNRRMLDERLRLAVERSERDGHSFALLFVDLDGFKPVNDSFGHRFGDDVLREMARRLTAHLRAIDAVARVGGDEFVILLDNQGDADAIARIARRIIDDVSAVVRGGDEDSPQEVRLSCSIGIARFPRDGAADQLLVQADAAMHAAKRAGGAHFVFYEPHMSARAKEQLELQRDLRQALTRDGELELHYQPKISARDGSLTGVEALTRWRHPERGQLGPGIFIPVAERFGLINALGAWVIEQACIQAVAWRDQGQPLAVAVNLSVHQLRQADLAERTAELLAKHGLDPALLSFEVTESVAMEDTGHTLRVFEQLGEIGIQLSIDDFGTGYSSLSYLRQLDADQLKIDQSFVRDLEHSADARAIVQAVVSLAHALGLSVIAEGVETEGQRDILSALGCDELQGYFYARPMPASALEDWRQNRSTPAPRDADLPH</sequence>
<dbReference type="OrthoDB" id="9813903at2"/>
<dbReference type="PROSITE" id="PS50883">
    <property type="entry name" value="EAL"/>
    <property type="match status" value="1"/>
</dbReference>
<dbReference type="FunFam" id="3.30.70.270:FF:000001">
    <property type="entry name" value="Diguanylate cyclase domain protein"/>
    <property type="match status" value="1"/>
</dbReference>
<dbReference type="SUPFAM" id="SSF55073">
    <property type="entry name" value="Nucleotide cyclase"/>
    <property type="match status" value="1"/>
</dbReference>
<feature type="domain" description="EAL" evidence="3">
    <location>
        <begin position="444"/>
        <end position="698"/>
    </location>
</feature>
<dbReference type="CDD" id="cd01948">
    <property type="entry name" value="EAL"/>
    <property type="match status" value="1"/>
</dbReference>